<evidence type="ECO:0000313" key="2">
    <source>
        <dbReference type="EMBL" id="KAK1840502.1"/>
    </source>
</evidence>
<keyword evidence="1" id="KW-1133">Transmembrane helix</keyword>
<feature type="transmembrane region" description="Helical" evidence="1">
    <location>
        <begin position="27"/>
        <end position="47"/>
    </location>
</feature>
<sequence length="111" mass="12742">MVPWGDTNQVAPGGCVFMSFHGIYQTAAIVLPSTFFEVLSLILEYIYTLLQHRVHLHLDFIYVSNGTPNSVLYYVPRRCKLVGARANSYNPPGITRNHQLSERWFIRSQQL</sequence>
<gene>
    <name evidence="2" type="ORF">CCHR01_16879</name>
</gene>
<name>A0AAD9A5L6_9PEZI</name>
<keyword evidence="3" id="KW-1185">Reference proteome</keyword>
<reference evidence="2" key="1">
    <citation type="submission" date="2023-01" db="EMBL/GenBank/DDBJ databases">
        <title>Colletotrichum chrysophilum M932 genome sequence.</title>
        <authorList>
            <person name="Baroncelli R."/>
        </authorList>
    </citation>
    <scope>NUCLEOTIDE SEQUENCE</scope>
    <source>
        <strain evidence="2">M932</strain>
    </source>
</reference>
<dbReference type="AlphaFoldDB" id="A0AAD9A5L6"/>
<keyword evidence="1" id="KW-0812">Transmembrane</keyword>
<dbReference type="EMBL" id="JAQOWY010000556">
    <property type="protein sequence ID" value="KAK1840502.1"/>
    <property type="molecule type" value="Genomic_DNA"/>
</dbReference>
<evidence type="ECO:0000256" key="1">
    <source>
        <dbReference type="SAM" id="Phobius"/>
    </source>
</evidence>
<comment type="caution">
    <text evidence="2">The sequence shown here is derived from an EMBL/GenBank/DDBJ whole genome shotgun (WGS) entry which is preliminary data.</text>
</comment>
<organism evidence="2 3">
    <name type="scientific">Colletotrichum chrysophilum</name>
    <dbReference type="NCBI Taxonomy" id="1836956"/>
    <lineage>
        <taxon>Eukaryota</taxon>
        <taxon>Fungi</taxon>
        <taxon>Dikarya</taxon>
        <taxon>Ascomycota</taxon>
        <taxon>Pezizomycotina</taxon>
        <taxon>Sordariomycetes</taxon>
        <taxon>Hypocreomycetidae</taxon>
        <taxon>Glomerellales</taxon>
        <taxon>Glomerellaceae</taxon>
        <taxon>Colletotrichum</taxon>
        <taxon>Colletotrichum gloeosporioides species complex</taxon>
    </lineage>
</organism>
<keyword evidence="1" id="KW-0472">Membrane</keyword>
<proteinExistence type="predicted"/>
<dbReference type="Proteomes" id="UP001243330">
    <property type="component" value="Unassembled WGS sequence"/>
</dbReference>
<accession>A0AAD9A5L6</accession>
<protein>
    <submittedName>
        <fullName evidence="2">Uncharacterized protein</fullName>
    </submittedName>
</protein>
<evidence type="ECO:0000313" key="3">
    <source>
        <dbReference type="Proteomes" id="UP001243330"/>
    </source>
</evidence>